<dbReference type="InterPro" id="IPR052292">
    <property type="entry name" value="Glucose_repression_reg"/>
</dbReference>
<accession>A0A9W7ZU93</accession>
<dbReference type="AlphaFoldDB" id="A0A9W7ZU93"/>
<evidence type="ECO:0000259" key="2">
    <source>
        <dbReference type="Pfam" id="PF08550"/>
    </source>
</evidence>
<feature type="domain" description="Nitrogen regulatory protein areA GATA-like" evidence="2">
    <location>
        <begin position="46"/>
        <end position="73"/>
    </location>
</feature>
<dbReference type="GO" id="GO:0007039">
    <property type="term" value="P:protein catabolic process in the vacuole"/>
    <property type="evidence" value="ECO:0007669"/>
    <property type="project" value="TreeGrafter"/>
</dbReference>
<feature type="compositionally biased region" description="Basic residues" evidence="1">
    <location>
        <begin position="271"/>
        <end position="281"/>
    </location>
</feature>
<gene>
    <name evidence="3" type="primary">REG1_2</name>
    <name evidence="3" type="ORF">IWQ60_009098</name>
</gene>
<feature type="compositionally biased region" description="Acidic residues" evidence="1">
    <location>
        <begin position="220"/>
        <end position="235"/>
    </location>
</feature>
<feature type="region of interest" description="Disordered" evidence="1">
    <location>
        <begin position="184"/>
        <end position="304"/>
    </location>
</feature>
<sequence>TMSATMSPATVVPLLLAGEDRLPLSPTGYCVDYLTHSWDLEDLAESWRFVTRQKRSLLNGYRLENASWRVWAKRRHSLPTVRPESLNWLKDNDVTWLYGPLYTHGHDQHSSASTTVTSPTVYAPTSPSGLKPALKRRPFVSGAGRFRTVGGTSPRLGAASYHSLLDLADVPAYADFLSDSAETLCRSNSGSSLTSEGATPRPRLRFKATVEQCRIRTVGEEDDEDEDAEGDGESEAEPRTEPRVSKSVSPASITPVTFDPPLPAPPLGAVSRHRKRHRTSHRSTIVRLQPTALKAEPEPSPSPSRAWLHYPWAAADGASVPHQPPPAARSSQVPRQIVAAPWPSAAQWLGSYMPQIVCDSLWDGSGSFAARLERATSLSPRFEPRSDDYGLTEYAEDIIVNLRDIAVWCGAVVTSFSIF</sequence>
<dbReference type="OrthoDB" id="5563539at2759"/>
<proteinExistence type="predicted"/>
<dbReference type="PANTHER" id="PTHR28051:SF1">
    <property type="entry name" value="PROTEIN MTL1-RELATED"/>
    <property type="match status" value="1"/>
</dbReference>
<evidence type="ECO:0000313" key="4">
    <source>
        <dbReference type="Proteomes" id="UP001150569"/>
    </source>
</evidence>
<feature type="compositionally biased region" description="Polar residues" evidence="1">
    <location>
        <begin position="246"/>
        <end position="255"/>
    </location>
</feature>
<dbReference type="GO" id="GO:0042149">
    <property type="term" value="P:cellular response to glucose starvation"/>
    <property type="evidence" value="ECO:0007669"/>
    <property type="project" value="TreeGrafter"/>
</dbReference>
<feature type="non-terminal residue" evidence="3">
    <location>
        <position position="1"/>
    </location>
</feature>
<dbReference type="Pfam" id="PF08550">
    <property type="entry name" value="GATA_AreA"/>
    <property type="match status" value="1"/>
</dbReference>
<organism evidence="3 4">
    <name type="scientific">Tieghemiomyces parasiticus</name>
    <dbReference type="NCBI Taxonomy" id="78921"/>
    <lineage>
        <taxon>Eukaryota</taxon>
        <taxon>Fungi</taxon>
        <taxon>Fungi incertae sedis</taxon>
        <taxon>Zoopagomycota</taxon>
        <taxon>Kickxellomycotina</taxon>
        <taxon>Dimargaritomycetes</taxon>
        <taxon>Dimargaritales</taxon>
        <taxon>Dimargaritaceae</taxon>
        <taxon>Tieghemiomyces</taxon>
    </lineage>
</organism>
<comment type="caution">
    <text evidence="3">The sequence shown here is derived from an EMBL/GenBank/DDBJ whole genome shotgun (WGS) entry which is preliminary data.</text>
</comment>
<feature type="compositionally biased region" description="Polar residues" evidence="1">
    <location>
        <begin position="185"/>
        <end position="197"/>
    </location>
</feature>
<dbReference type="InterPro" id="IPR013860">
    <property type="entry name" value="AreA_GATA"/>
</dbReference>
<evidence type="ECO:0000313" key="3">
    <source>
        <dbReference type="EMBL" id="KAJ1913732.1"/>
    </source>
</evidence>
<dbReference type="PANTHER" id="PTHR28051">
    <property type="entry name" value="PROTEIN MTL1-RELATED"/>
    <property type="match status" value="1"/>
</dbReference>
<dbReference type="EMBL" id="JANBPT010000730">
    <property type="protein sequence ID" value="KAJ1913732.1"/>
    <property type="molecule type" value="Genomic_DNA"/>
</dbReference>
<name>A0A9W7ZU93_9FUNG</name>
<keyword evidence="4" id="KW-1185">Reference proteome</keyword>
<feature type="region of interest" description="Disordered" evidence="1">
    <location>
        <begin position="109"/>
        <end position="130"/>
    </location>
</feature>
<reference evidence="3" key="1">
    <citation type="submission" date="2022-07" db="EMBL/GenBank/DDBJ databases">
        <title>Phylogenomic reconstructions and comparative analyses of Kickxellomycotina fungi.</title>
        <authorList>
            <person name="Reynolds N.K."/>
            <person name="Stajich J.E."/>
            <person name="Barry K."/>
            <person name="Grigoriev I.V."/>
            <person name="Crous P."/>
            <person name="Smith M.E."/>
        </authorList>
    </citation>
    <scope>NUCLEOTIDE SEQUENCE</scope>
    <source>
        <strain evidence="3">RSA 861</strain>
    </source>
</reference>
<feature type="compositionally biased region" description="Low complexity" evidence="1">
    <location>
        <begin position="110"/>
        <end position="128"/>
    </location>
</feature>
<dbReference type="Proteomes" id="UP001150569">
    <property type="component" value="Unassembled WGS sequence"/>
</dbReference>
<protein>
    <submittedName>
        <fullName evidence="3">Protein phosphatase regulator</fullName>
    </submittedName>
</protein>
<evidence type="ECO:0000256" key="1">
    <source>
        <dbReference type="SAM" id="MobiDB-lite"/>
    </source>
</evidence>
<dbReference type="GO" id="GO:0005773">
    <property type="term" value="C:vacuole"/>
    <property type="evidence" value="ECO:0007669"/>
    <property type="project" value="GOC"/>
</dbReference>